<evidence type="ECO:0000313" key="1">
    <source>
        <dbReference type="EMBL" id="CAG8499107.1"/>
    </source>
</evidence>
<protein>
    <submittedName>
        <fullName evidence="1">2784_t:CDS:1</fullName>
    </submittedName>
</protein>
<organism evidence="1 2">
    <name type="scientific">Scutellospora calospora</name>
    <dbReference type="NCBI Taxonomy" id="85575"/>
    <lineage>
        <taxon>Eukaryota</taxon>
        <taxon>Fungi</taxon>
        <taxon>Fungi incertae sedis</taxon>
        <taxon>Mucoromycota</taxon>
        <taxon>Glomeromycotina</taxon>
        <taxon>Glomeromycetes</taxon>
        <taxon>Diversisporales</taxon>
        <taxon>Gigasporaceae</taxon>
        <taxon>Scutellospora</taxon>
    </lineage>
</organism>
<accession>A0ACA9L0E0</accession>
<proteinExistence type="predicted"/>
<gene>
    <name evidence="1" type="ORF">SCALOS_LOCUS3160</name>
</gene>
<keyword evidence="2" id="KW-1185">Reference proteome</keyword>
<comment type="caution">
    <text evidence="1">The sequence shown here is derived from an EMBL/GenBank/DDBJ whole genome shotgun (WGS) entry which is preliminary data.</text>
</comment>
<dbReference type="EMBL" id="CAJVPM010003278">
    <property type="protein sequence ID" value="CAG8499107.1"/>
    <property type="molecule type" value="Genomic_DNA"/>
</dbReference>
<reference evidence="1" key="1">
    <citation type="submission" date="2021-06" db="EMBL/GenBank/DDBJ databases">
        <authorList>
            <person name="Kallberg Y."/>
            <person name="Tangrot J."/>
            <person name="Rosling A."/>
        </authorList>
    </citation>
    <scope>NUCLEOTIDE SEQUENCE</scope>
    <source>
        <strain evidence="1">AU212A</strain>
    </source>
</reference>
<name>A0ACA9L0E0_9GLOM</name>
<evidence type="ECO:0000313" key="2">
    <source>
        <dbReference type="Proteomes" id="UP000789860"/>
    </source>
</evidence>
<sequence length="228" mass="26456">KFRSSCSAEEFLSITYLYGKLLNVITLYLIGKTTWSIIYIIIWGGLFAILPQPTYQGRSEIIELTDEDLHDIQHNNYRVSKISEITSNEKNKGKTEKDQYWVIFFYVLWSNACRNFESTVAKTSLKYTTSNVRFGKADLERYPALAEEHNISLSPTSLDLPMLILFKNGKEISRLPQKIDESNDDLNRIKSKALRDVKVTWDRLGWDRSMTFTGLETYQNLKSTFSHV</sequence>
<feature type="non-terminal residue" evidence="1">
    <location>
        <position position="1"/>
    </location>
</feature>
<dbReference type="Proteomes" id="UP000789860">
    <property type="component" value="Unassembled WGS sequence"/>
</dbReference>